<organism evidence="2 3">
    <name type="scientific">Sphingomonas abietis</name>
    <dbReference type="NCBI Taxonomy" id="3012344"/>
    <lineage>
        <taxon>Bacteria</taxon>
        <taxon>Pseudomonadati</taxon>
        <taxon>Pseudomonadota</taxon>
        <taxon>Alphaproteobacteria</taxon>
        <taxon>Sphingomonadales</taxon>
        <taxon>Sphingomonadaceae</taxon>
        <taxon>Sphingomonas</taxon>
    </lineage>
</organism>
<keyword evidence="1" id="KW-0812">Transmembrane</keyword>
<dbReference type="Proteomes" id="UP001210865">
    <property type="component" value="Chromosome"/>
</dbReference>
<feature type="transmembrane region" description="Helical" evidence="1">
    <location>
        <begin position="33"/>
        <end position="52"/>
    </location>
</feature>
<gene>
    <name evidence="2" type="ORF">PBT88_18795</name>
</gene>
<reference evidence="2 3" key="1">
    <citation type="submission" date="2022-12" db="EMBL/GenBank/DDBJ databases">
        <title>Sphingomonas abieness sp. nov., an endophytic bacterium isolated from Abies koreana.</title>
        <authorList>
            <person name="Jiang L."/>
            <person name="Lee J."/>
        </authorList>
    </citation>
    <scope>NUCLEOTIDE SEQUENCE [LARGE SCALE GENOMIC DNA]</scope>
    <source>
        <strain evidence="3">PAMB 00755</strain>
    </source>
</reference>
<sequence>MADHPGPQAGGVLIAVAVMAGTILGGLMNQPSLGLLAGLAIGVAAAVALWLADRRKIGR</sequence>
<accession>A0ABY7NLE5</accession>
<keyword evidence="1" id="KW-0472">Membrane</keyword>
<evidence type="ECO:0000256" key="1">
    <source>
        <dbReference type="SAM" id="Phobius"/>
    </source>
</evidence>
<keyword evidence="3" id="KW-1185">Reference proteome</keyword>
<name>A0ABY7NLE5_9SPHN</name>
<evidence type="ECO:0000313" key="2">
    <source>
        <dbReference type="EMBL" id="WBO22173.1"/>
    </source>
</evidence>
<dbReference type="RefSeq" id="WP_270076821.1">
    <property type="nucleotide sequence ID" value="NZ_CP115174.1"/>
</dbReference>
<evidence type="ECO:0008006" key="4">
    <source>
        <dbReference type="Google" id="ProtNLM"/>
    </source>
</evidence>
<dbReference type="EMBL" id="CP115174">
    <property type="protein sequence ID" value="WBO22173.1"/>
    <property type="molecule type" value="Genomic_DNA"/>
</dbReference>
<protein>
    <recommendedName>
        <fullName evidence="4">LPXTG cell wall anchor domain-containing protein</fullName>
    </recommendedName>
</protein>
<proteinExistence type="predicted"/>
<keyword evidence="1" id="KW-1133">Transmembrane helix</keyword>
<feature type="transmembrane region" description="Helical" evidence="1">
    <location>
        <begin position="9"/>
        <end position="27"/>
    </location>
</feature>
<evidence type="ECO:0000313" key="3">
    <source>
        <dbReference type="Proteomes" id="UP001210865"/>
    </source>
</evidence>